<gene>
    <name evidence="7" type="ORF">FE263_20700</name>
</gene>
<dbReference type="PANTHER" id="PTHR30461:SF2">
    <property type="entry name" value="SERINE RECOMBINASE PINE-RELATED"/>
    <property type="match status" value="1"/>
</dbReference>
<evidence type="ECO:0000256" key="1">
    <source>
        <dbReference type="ARBA" id="ARBA00022908"/>
    </source>
</evidence>
<dbReference type="OrthoDB" id="9800103at2"/>
<dbReference type="InterPro" id="IPR006118">
    <property type="entry name" value="Recombinase_CS"/>
</dbReference>
<name>A0A5R9J0Z2_9PROT</name>
<dbReference type="InterPro" id="IPR036162">
    <property type="entry name" value="Resolvase-like_N_sf"/>
</dbReference>
<keyword evidence="3" id="KW-0233">DNA recombination</keyword>
<dbReference type="EMBL" id="VCDI01000012">
    <property type="protein sequence ID" value="TLU70619.1"/>
    <property type="molecule type" value="Genomic_DNA"/>
</dbReference>
<evidence type="ECO:0000256" key="2">
    <source>
        <dbReference type="ARBA" id="ARBA00023125"/>
    </source>
</evidence>
<dbReference type="PROSITE" id="PS00398">
    <property type="entry name" value="RECOMBINASES_2"/>
    <property type="match status" value="1"/>
</dbReference>
<dbReference type="PANTHER" id="PTHR30461">
    <property type="entry name" value="DNA-INVERTASE FROM LAMBDOID PROPHAGE"/>
    <property type="match status" value="1"/>
</dbReference>
<proteinExistence type="predicted"/>
<evidence type="ECO:0000256" key="5">
    <source>
        <dbReference type="SAM" id="MobiDB-lite"/>
    </source>
</evidence>
<evidence type="ECO:0000256" key="4">
    <source>
        <dbReference type="PIRSR" id="PIRSR606118-50"/>
    </source>
</evidence>
<dbReference type="InterPro" id="IPR006119">
    <property type="entry name" value="Resolv_N"/>
</dbReference>
<protein>
    <submittedName>
        <fullName evidence="7">Recombinase family protein</fullName>
    </submittedName>
</protein>
<evidence type="ECO:0000259" key="6">
    <source>
        <dbReference type="PROSITE" id="PS51736"/>
    </source>
</evidence>
<dbReference type="Gene3D" id="3.40.50.1390">
    <property type="entry name" value="Resolvase, N-terminal catalytic domain"/>
    <property type="match status" value="1"/>
</dbReference>
<dbReference type="GO" id="GO:0003677">
    <property type="term" value="F:DNA binding"/>
    <property type="evidence" value="ECO:0007669"/>
    <property type="project" value="UniProtKB-KW"/>
</dbReference>
<evidence type="ECO:0000313" key="8">
    <source>
        <dbReference type="Proteomes" id="UP000305654"/>
    </source>
</evidence>
<evidence type="ECO:0000313" key="7">
    <source>
        <dbReference type="EMBL" id="TLU70619.1"/>
    </source>
</evidence>
<feature type="active site" description="O-(5'-phospho-DNA)-serine intermediate" evidence="4">
    <location>
        <position position="9"/>
    </location>
</feature>
<dbReference type="CDD" id="cd03768">
    <property type="entry name" value="SR_ResInv"/>
    <property type="match status" value="1"/>
</dbReference>
<keyword evidence="2" id="KW-0238">DNA-binding</keyword>
<dbReference type="SUPFAM" id="SSF53041">
    <property type="entry name" value="Resolvase-like"/>
    <property type="match status" value="1"/>
</dbReference>
<dbReference type="GO" id="GO:0015074">
    <property type="term" value="P:DNA integration"/>
    <property type="evidence" value="ECO:0007669"/>
    <property type="project" value="UniProtKB-KW"/>
</dbReference>
<dbReference type="Pfam" id="PF00239">
    <property type="entry name" value="Resolvase"/>
    <property type="match status" value="1"/>
</dbReference>
<organism evidence="7 8">
    <name type="scientific">Lichenicoccus roseus</name>
    <dbReference type="NCBI Taxonomy" id="2683649"/>
    <lineage>
        <taxon>Bacteria</taxon>
        <taxon>Pseudomonadati</taxon>
        <taxon>Pseudomonadota</taxon>
        <taxon>Alphaproteobacteria</taxon>
        <taxon>Acetobacterales</taxon>
        <taxon>Acetobacteraceae</taxon>
        <taxon>Lichenicoccus</taxon>
    </lineage>
</organism>
<dbReference type="InterPro" id="IPR050639">
    <property type="entry name" value="SSR_resolvase"/>
</dbReference>
<feature type="region of interest" description="Disordered" evidence="5">
    <location>
        <begin position="114"/>
        <end position="138"/>
    </location>
</feature>
<keyword evidence="8" id="KW-1185">Reference proteome</keyword>
<dbReference type="Proteomes" id="UP000305654">
    <property type="component" value="Unassembled WGS sequence"/>
</dbReference>
<reference evidence="7 8" key="1">
    <citation type="submission" date="2019-05" db="EMBL/GenBank/DDBJ databases">
        <authorList>
            <person name="Pankratov T."/>
            <person name="Grouzdev D."/>
        </authorList>
    </citation>
    <scope>NUCLEOTIDE SEQUENCE [LARGE SCALE GENOMIC DNA]</scope>
    <source>
        <strain evidence="7 8">KEBCLARHB70R</strain>
    </source>
</reference>
<dbReference type="AlphaFoldDB" id="A0A5R9J0Z2"/>
<sequence length="149" mass="16624">MLIGYGRVSIEDQKVDLQRDALAHLGCHRVFEDRASGARADRPGLATALSHLRRGDILVVWRLDRLGRITHQLVNLLEQFETEGIHLRSCQDGIDPASVKGKAMLQSEWRRLRRDGAQPGGSGSNGPESSIQHKHKAEWGLRAVDRCTD</sequence>
<keyword evidence="1" id="KW-0229">DNA integration</keyword>
<dbReference type="RefSeq" id="WP_138327952.1">
    <property type="nucleotide sequence ID" value="NZ_VCDI01000012.1"/>
</dbReference>
<evidence type="ECO:0000256" key="3">
    <source>
        <dbReference type="ARBA" id="ARBA00023172"/>
    </source>
</evidence>
<feature type="domain" description="Resolvase/invertase-type recombinase catalytic" evidence="6">
    <location>
        <begin position="1"/>
        <end position="106"/>
    </location>
</feature>
<comment type="caution">
    <text evidence="7">The sequence shown here is derived from an EMBL/GenBank/DDBJ whole genome shotgun (WGS) entry which is preliminary data.</text>
</comment>
<dbReference type="SMART" id="SM00857">
    <property type="entry name" value="Resolvase"/>
    <property type="match status" value="1"/>
</dbReference>
<dbReference type="GO" id="GO:0000150">
    <property type="term" value="F:DNA strand exchange activity"/>
    <property type="evidence" value="ECO:0007669"/>
    <property type="project" value="InterPro"/>
</dbReference>
<dbReference type="PROSITE" id="PS51736">
    <property type="entry name" value="RECOMBINASES_3"/>
    <property type="match status" value="1"/>
</dbReference>
<accession>A0A5R9J0Z2</accession>